<evidence type="ECO:0000256" key="2">
    <source>
        <dbReference type="ARBA" id="ARBA00023125"/>
    </source>
</evidence>
<dbReference type="Pfam" id="PF00440">
    <property type="entry name" value="TetR_N"/>
    <property type="match status" value="1"/>
</dbReference>
<dbReference type="InterPro" id="IPR050109">
    <property type="entry name" value="HTH-type_TetR-like_transc_reg"/>
</dbReference>
<keyword evidence="3" id="KW-0804">Transcription</keyword>
<dbReference type="InterPro" id="IPR036271">
    <property type="entry name" value="Tet_transcr_reg_TetR-rel_C_sf"/>
</dbReference>
<dbReference type="STRING" id="1220583.GOACH_03_01570"/>
<dbReference type="SUPFAM" id="SSF48498">
    <property type="entry name" value="Tetracyclin repressor-like, C-terminal domain"/>
    <property type="match status" value="1"/>
</dbReference>
<dbReference type="Gene3D" id="1.10.357.10">
    <property type="entry name" value="Tetracycline Repressor, domain 2"/>
    <property type="match status" value="1"/>
</dbReference>
<dbReference type="InterPro" id="IPR001647">
    <property type="entry name" value="HTH_TetR"/>
</dbReference>
<dbReference type="EMBL" id="BANR01000003">
    <property type="protein sequence ID" value="GAC47140.1"/>
    <property type="molecule type" value="Genomic_DNA"/>
</dbReference>
<proteinExistence type="predicted"/>
<comment type="caution">
    <text evidence="6">The sequence shown here is derived from an EMBL/GenBank/DDBJ whole genome shotgun (WGS) entry which is preliminary data.</text>
</comment>
<dbReference type="PANTHER" id="PTHR30055:SF234">
    <property type="entry name" value="HTH-TYPE TRANSCRIPTIONAL REGULATOR BETI"/>
    <property type="match status" value="1"/>
</dbReference>
<keyword evidence="1" id="KW-0805">Transcription regulation</keyword>
<dbReference type="GO" id="GO:0003700">
    <property type="term" value="F:DNA-binding transcription factor activity"/>
    <property type="evidence" value="ECO:0007669"/>
    <property type="project" value="TreeGrafter"/>
</dbReference>
<feature type="DNA-binding region" description="H-T-H motif" evidence="4">
    <location>
        <begin position="35"/>
        <end position="54"/>
    </location>
</feature>
<evidence type="ECO:0000256" key="4">
    <source>
        <dbReference type="PROSITE-ProRule" id="PRU00335"/>
    </source>
</evidence>
<keyword evidence="2 4" id="KW-0238">DNA-binding</keyword>
<protein>
    <submittedName>
        <fullName evidence="6">Putative TetR family transcriptional regulator</fullName>
    </submittedName>
</protein>
<dbReference type="GO" id="GO:0000976">
    <property type="term" value="F:transcription cis-regulatory region binding"/>
    <property type="evidence" value="ECO:0007669"/>
    <property type="project" value="TreeGrafter"/>
</dbReference>
<dbReference type="Proteomes" id="UP000010988">
    <property type="component" value="Unassembled WGS sequence"/>
</dbReference>
<keyword evidence="7" id="KW-1185">Reference proteome</keyword>
<evidence type="ECO:0000256" key="1">
    <source>
        <dbReference type="ARBA" id="ARBA00023015"/>
    </source>
</evidence>
<dbReference type="Pfam" id="PF13305">
    <property type="entry name" value="TetR_C_33"/>
    <property type="match status" value="1"/>
</dbReference>
<evidence type="ECO:0000313" key="7">
    <source>
        <dbReference type="Proteomes" id="UP000010988"/>
    </source>
</evidence>
<dbReference type="PROSITE" id="PS50977">
    <property type="entry name" value="HTH_TETR_2"/>
    <property type="match status" value="1"/>
</dbReference>
<feature type="domain" description="HTH tetR-type" evidence="5">
    <location>
        <begin position="12"/>
        <end position="72"/>
    </location>
</feature>
<dbReference type="AlphaFoldDB" id="L7KE36"/>
<dbReference type="RefSeq" id="WP_005169871.1">
    <property type="nucleotide sequence ID" value="NZ_BANR01000003.1"/>
</dbReference>
<reference evidence="6 7" key="1">
    <citation type="submission" date="2012-12" db="EMBL/GenBank/DDBJ databases">
        <title>Whole genome shotgun sequence of Gordonia aichiensis NBRC 108223.</title>
        <authorList>
            <person name="Isaki-Nakamura S."/>
            <person name="Hosoyama A."/>
            <person name="Tsuchikane K."/>
            <person name="Ando Y."/>
            <person name="Baba S."/>
            <person name="Ohji S."/>
            <person name="Hamada M."/>
            <person name="Tamura T."/>
            <person name="Yamazoe A."/>
            <person name="Yamazaki S."/>
            <person name="Fujita N."/>
        </authorList>
    </citation>
    <scope>NUCLEOTIDE SEQUENCE [LARGE SCALE GENOMIC DNA]</scope>
    <source>
        <strain evidence="6 7">NBRC 108223</strain>
    </source>
</reference>
<gene>
    <name evidence="6" type="ORF">GOACH_03_01570</name>
</gene>
<dbReference type="SUPFAM" id="SSF46689">
    <property type="entry name" value="Homeodomain-like"/>
    <property type="match status" value="1"/>
</dbReference>
<dbReference type="InterPro" id="IPR025996">
    <property type="entry name" value="MT1864/Rv1816-like_C"/>
</dbReference>
<dbReference type="InterPro" id="IPR009057">
    <property type="entry name" value="Homeodomain-like_sf"/>
</dbReference>
<organism evidence="6 7">
    <name type="scientific">Gordonia aichiensis NBRC 108223</name>
    <dbReference type="NCBI Taxonomy" id="1220583"/>
    <lineage>
        <taxon>Bacteria</taxon>
        <taxon>Bacillati</taxon>
        <taxon>Actinomycetota</taxon>
        <taxon>Actinomycetes</taxon>
        <taxon>Mycobacteriales</taxon>
        <taxon>Gordoniaceae</taxon>
        <taxon>Gordonia</taxon>
    </lineage>
</organism>
<dbReference type="PANTHER" id="PTHR30055">
    <property type="entry name" value="HTH-TYPE TRANSCRIPTIONAL REGULATOR RUTR"/>
    <property type="match status" value="1"/>
</dbReference>
<name>L7KE36_9ACTN</name>
<evidence type="ECO:0000313" key="6">
    <source>
        <dbReference type="EMBL" id="GAC47140.1"/>
    </source>
</evidence>
<evidence type="ECO:0000259" key="5">
    <source>
        <dbReference type="PROSITE" id="PS50977"/>
    </source>
</evidence>
<evidence type="ECO:0000256" key="3">
    <source>
        <dbReference type="ARBA" id="ARBA00023163"/>
    </source>
</evidence>
<sequence length="207" mass="21593">MYVMARPKVHTVELRDRLLDLAVDITANDGFGALTVRTVASAAGTSTTAVYSLFGSMADLQVGVLVRAFDSFASAQESVGASDVPERDIAGLGMTYVQWALNNPRLFAVMFSPTVAGLTPTAELDEAAARAIAPLDDAVRRAIESGVLRRVEPSTIVVSLWSSVHGLSQLLLAGLVPAEADPAAAALAVIDGWRAEPATTSDDPQAG</sequence>
<dbReference type="eggNOG" id="COG1309">
    <property type="taxonomic scope" value="Bacteria"/>
</dbReference>
<accession>L7KE36</accession>